<gene>
    <name evidence="1" type="ordered locus">Hoch_4232</name>
</gene>
<dbReference type="eggNOG" id="ENOG502Z8T0">
    <property type="taxonomic scope" value="Bacteria"/>
</dbReference>
<sequence length="462" mass="50835">MDSLPPHANRPFEPQPRAEAQVLALLDRFVAALPAAAAFAERLQRSTGTRLRDWVDTIVLPAQEGALETRLFQAHFVEERLPPEAAPLSRVFVHLRGGFPRVAMSESEATPMQVWLRCDDIADFCAVHADESALVVEGEALATLRKARFAAAEDAELWVVARRGRPGLALAKQGAASAAAVAEFHERFRRRRRRLGSDRAGFAYARALVEEAVLRVGRDVACALFFRAEREHWQRRCRAAQVQRARQDQLGLGWGNCDHHTYRCSRDNFTALVDILERLGFTTRERFYAGREAGWGAQVLEQREAGVVVFADVDLSPEEVLADFAHEPLAPREQLGTIGLWCALHGDSFLEGGLHHIAVLGDFDAARAQLADAGVASMAPFTAFPHLKQAFTAGELRPVSAARLEALRTSGRVDAEQLASFERDGAIAAHLEIIERNDGFRGFNQTGISEIISATDPRNAGA</sequence>
<dbReference type="STRING" id="502025.Hoch_4232"/>
<protein>
    <submittedName>
        <fullName evidence="1">Uncharacterized protein</fullName>
    </submittedName>
</protein>
<keyword evidence="2" id="KW-1185">Reference proteome</keyword>
<dbReference type="HOGENOM" id="CLU_591562_0_0_7"/>
<evidence type="ECO:0000313" key="1">
    <source>
        <dbReference type="EMBL" id="ACY16729.1"/>
    </source>
</evidence>
<dbReference type="Proteomes" id="UP000001880">
    <property type="component" value="Chromosome"/>
</dbReference>
<organism evidence="1 2">
    <name type="scientific">Haliangium ochraceum (strain DSM 14365 / JCM 11303 / SMP-2)</name>
    <dbReference type="NCBI Taxonomy" id="502025"/>
    <lineage>
        <taxon>Bacteria</taxon>
        <taxon>Pseudomonadati</taxon>
        <taxon>Myxococcota</taxon>
        <taxon>Polyangia</taxon>
        <taxon>Haliangiales</taxon>
        <taxon>Kofleriaceae</taxon>
        <taxon>Haliangium</taxon>
    </lineage>
</organism>
<reference evidence="1 2" key="1">
    <citation type="journal article" date="2010" name="Stand. Genomic Sci.">
        <title>Complete genome sequence of Haliangium ochraceum type strain (SMP-2).</title>
        <authorList>
            <consortium name="US DOE Joint Genome Institute (JGI-PGF)"/>
            <person name="Ivanova N."/>
            <person name="Daum C."/>
            <person name="Lang E."/>
            <person name="Abt B."/>
            <person name="Kopitz M."/>
            <person name="Saunders E."/>
            <person name="Lapidus A."/>
            <person name="Lucas S."/>
            <person name="Glavina Del Rio T."/>
            <person name="Nolan M."/>
            <person name="Tice H."/>
            <person name="Copeland A."/>
            <person name="Cheng J.F."/>
            <person name="Chen F."/>
            <person name="Bruce D."/>
            <person name="Goodwin L."/>
            <person name="Pitluck S."/>
            <person name="Mavromatis K."/>
            <person name="Pati A."/>
            <person name="Mikhailova N."/>
            <person name="Chen A."/>
            <person name="Palaniappan K."/>
            <person name="Land M."/>
            <person name="Hauser L."/>
            <person name="Chang Y.J."/>
            <person name="Jeffries C.D."/>
            <person name="Detter J.C."/>
            <person name="Brettin T."/>
            <person name="Rohde M."/>
            <person name="Goker M."/>
            <person name="Bristow J."/>
            <person name="Markowitz V."/>
            <person name="Eisen J.A."/>
            <person name="Hugenholtz P."/>
            <person name="Kyrpides N.C."/>
            <person name="Klenk H.P."/>
        </authorList>
    </citation>
    <scope>NUCLEOTIDE SEQUENCE [LARGE SCALE GENOMIC DNA]</scope>
    <source>
        <strain evidence="2">DSM 14365 / CIP 107738 / JCM 11303 / AJ 13395 / SMP-2</strain>
    </source>
</reference>
<dbReference type="OrthoDB" id="212238at2"/>
<evidence type="ECO:0000313" key="2">
    <source>
        <dbReference type="Proteomes" id="UP000001880"/>
    </source>
</evidence>
<proteinExistence type="predicted"/>
<accession>D0LL09</accession>
<dbReference type="EMBL" id="CP001804">
    <property type="protein sequence ID" value="ACY16729.1"/>
    <property type="molecule type" value="Genomic_DNA"/>
</dbReference>
<name>D0LL09_HALO1</name>
<dbReference type="KEGG" id="hoh:Hoch_4232"/>
<dbReference type="RefSeq" id="WP_012829327.1">
    <property type="nucleotide sequence ID" value="NC_013440.1"/>
</dbReference>
<dbReference type="AlphaFoldDB" id="D0LL09"/>